<dbReference type="Gene3D" id="1.25.40.10">
    <property type="entry name" value="Tetratricopeptide repeat domain"/>
    <property type="match status" value="1"/>
</dbReference>
<keyword evidence="2" id="KW-1185">Reference proteome</keyword>
<evidence type="ECO:0000313" key="1">
    <source>
        <dbReference type="EMBL" id="ORU96739.1"/>
    </source>
</evidence>
<dbReference type="SUPFAM" id="SSF48452">
    <property type="entry name" value="TPR-like"/>
    <property type="match status" value="1"/>
</dbReference>
<dbReference type="OrthoDB" id="27092at2"/>
<name>A0A1X1QZ47_MYCFA</name>
<proteinExistence type="predicted"/>
<reference evidence="1 2" key="1">
    <citation type="submission" date="2016-01" db="EMBL/GenBank/DDBJ databases">
        <title>The new phylogeny of the genus Mycobacterium.</title>
        <authorList>
            <person name="Tarcisio F."/>
            <person name="Conor M."/>
            <person name="Antonella G."/>
            <person name="Elisabetta G."/>
            <person name="Giulia F.S."/>
            <person name="Sara T."/>
            <person name="Anna F."/>
            <person name="Clotilde B."/>
            <person name="Roberto B."/>
            <person name="Veronica D.S."/>
            <person name="Fabio R."/>
            <person name="Monica P."/>
            <person name="Olivier J."/>
            <person name="Enrico T."/>
            <person name="Nicola S."/>
        </authorList>
    </citation>
    <scope>NUCLEOTIDE SEQUENCE [LARGE SCALE GENOMIC DNA]</scope>
    <source>
        <strain evidence="1 2">DSM 44179</strain>
    </source>
</reference>
<evidence type="ECO:0000313" key="2">
    <source>
        <dbReference type="Proteomes" id="UP000193484"/>
    </source>
</evidence>
<organism evidence="1 2">
    <name type="scientific">Mycolicibacterium fallax</name>
    <name type="common">Mycobacterium fallax</name>
    <dbReference type="NCBI Taxonomy" id="1793"/>
    <lineage>
        <taxon>Bacteria</taxon>
        <taxon>Bacillati</taxon>
        <taxon>Actinomycetota</taxon>
        <taxon>Actinomycetes</taxon>
        <taxon>Mycobacteriales</taxon>
        <taxon>Mycobacteriaceae</taxon>
        <taxon>Mycolicibacterium</taxon>
    </lineage>
</organism>
<protein>
    <submittedName>
        <fullName evidence="1">Uncharacterized protein</fullName>
    </submittedName>
</protein>
<dbReference type="AlphaFoldDB" id="A0A1X1QZ47"/>
<dbReference type="RefSeq" id="WP_085100655.1">
    <property type="nucleotide sequence ID" value="NZ_AP022603.1"/>
</dbReference>
<sequence length="321" mass="34494">MATSADLRNDPRPELTATARVAHAGSDWQASYAGFNAASALGPLDADDLAAMAAAAWRLGRLAESVRLSERVFTQYARRDPVAAGDKAVGLALAWLTRGDRNIGRTWMQRARELIGGAPATPTHGYLLYLEVVQAADAPAPDLDDRVRALGALGEELQSPAVTALALVAGARAALAGGRTERAHELLDAAERLARTGGLPIEWAGEVYGTVLRHSRRDVDVDRSAEWVDAMERWREQAGLAGVYRGWAAHSRGAVQVRTGEHRRALDSLAVALREYRTLQPSRDTADVYEWMMMAHRSLGDGAAAEDDAASASAILRLLAE</sequence>
<comment type="caution">
    <text evidence="1">The sequence shown here is derived from an EMBL/GenBank/DDBJ whole genome shotgun (WGS) entry which is preliminary data.</text>
</comment>
<dbReference type="EMBL" id="LQOJ01000073">
    <property type="protein sequence ID" value="ORU96739.1"/>
    <property type="molecule type" value="Genomic_DNA"/>
</dbReference>
<accession>A0A1X1QZ47</accession>
<gene>
    <name evidence="1" type="ORF">AWC04_19410</name>
</gene>
<dbReference type="Proteomes" id="UP000193484">
    <property type="component" value="Unassembled WGS sequence"/>
</dbReference>
<dbReference type="InterPro" id="IPR011990">
    <property type="entry name" value="TPR-like_helical_dom_sf"/>
</dbReference>
<dbReference type="STRING" id="1793.AWC04_19410"/>